<keyword evidence="6" id="KW-0067">ATP-binding</keyword>
<dbReference type="InterPro" id="IPR027417">
    <property type="entry name" value="P-loop_NTPase"/>
</dbReference>
<dbReference type="PANTHER" id="PTHR23117">
    <property type="entry name" value="GUANYLATE KINASE-RELATED"/>
    <property type="match status" value="1"/>
</dbReference>
<evidence type="ECO:0000256" key="4">
    <source>
        <dbReference type="ARBA" id="ARBA00022741"/>
    </source>
</evidence>
<proteinExistence type="inferred from homology"/>
<evidence type="ECO:0000256" key="6">
    <source>
        <dbReference type="ARBA" id="ARBA00022840"/>
    </source>
</evidence>
<dbReference type="PANTHER" id="PTHR23117:SF13">
    <property type="entry name" value="GUANYLATE KINASE"/>
    <property type="match status" value="1"/>
</dbReference>
<dbReference type="Gene3D" id="3.40.50.300">
    <property type="entry name" value="P-loop containing nucleotide triphosphate hydrolases"/>
    <property type="match status" value="1"/>
</dbReference>
<comment type="similarity">
    <text evidence="1">Belongs to the guanylate kinase family.</text>
</comment>
<dbReference type="SUPFAM" id="SSF52540">
    <property type="entry name" value="P-loop containing nucleoside triphosphate hydrolases"/>
    <property type="match status" value="1"/>
</dbReference>
<dbReference type="CDD" id="cd22973">
    <property type="entry name" value="DD_CATIP"/>
    <property type="match status" value="1"/>
</dbReference>
<feature type="domain" description="Guanylate kinase-like" evidence="8">
    <location>
        <begin position="107"/>
        <end position="289"/>
    </location>
</feature>
<evidence type="ECO:0000256" key="2">
    <source>
        <dbReference type="ARBA" id="ARBA00012961"/>
    </source>
</evidence>
<evidence type="ECO:0000256" key="7">
    <source>
        <dbReference type="SAM" id="SignalP"/>
    </source>
</evidence>
<evidence type="ECO:0000256" key="1">
    <source>
        <dbReference type="ARBA" id="ARBA00005790"/>
    </source>
</evidence>
<dbReference type="SMART" id="SM00072">
    <property type="entry name" value="GuKc"/>
    <property type="match status" value="1"/>
</dbReference>
<dbReference type="FunFam" id="3.40.50.300:FF:000776">
    <property type="entry name" value="Guanylate kinase 2"/>
    <property type="match status" value="1"/>
</dbReference>
<dbReference type="GO" id="GO:0005524">
    <property type="term" value="F:ATP binding"/>
    <property type="evidence" value="ECO:0007669"/>
    <property type="project" value="UniProtKB-KW"/>
</dbReference>
<evidence type="ECO:0000256" key="3">
    <source>
        <dbReference type="ARBA" id="ARBA00022679"/>
    </source>
</evidence>
<dbReference type="InterPro" id="IPR008144">
    <property type="entry name" value="Guanylate_kin-like_dom"/>
</dbReference>
<organism evidence="9 10">
    <name type="scientific">Phytophthora infestans</name>
    <name type="common">Potato late blight agent</name>
    <name type="synonym">Botrytis infestans</name>
    <dbReference type="NCBI Taxonomy" id="4787"/>
    <lineage>
        <taxon>Eukaryota</taxon>
        <taxon>Sar</taxon>
        <taxon>Stramenopiles</taxon>
        <taxon>Oomycota</taxon>
        <taxon>Peronosporomycetes</taxon>
        <taxon>Peronosporales</taxon>
        <taxon>Peronosporaceae</taxon>
        <taxon>Phytophthora</taxon>
    </lineage>
</organism>
<dbReference type="InterPro" id="IPR017665">
    <property type="entry name" value="Guanylate_kinase"/>
</dbReference>
<accession>A0A833TGN4</accession>
<dbReference type="GO" id="GO:0005829">
    <property type="term" value="C:cytosol"/>
    <property type="evidence" value="ECO:0007669"/>
    <property type="project" value="TreeGrafter"/>
</dbReference>
<dbReference type="PROSITE" id="PS50052">
    <property type="entry name" value="GUANYLATE_KINASE_2"/>
    <property type="match status" value="1"/>
</dbReference>
<dbReference type="NCBIfam" id="TIGR03263">
    <property type="entry name" value="guanyl_kin"/>
    <property type="match status" value="1"/>
</dbReference>
<name>A0A833TGN4_PHYIN</name>
<reference evidence="9" key="1">
    <citation type="submission" date="2020-04" db="EMBL/GenBank/DDBJ databases">
        <title>Hybrid Assembly of Korean Phytophthora infestans isolates.</title>
        <authorList>
            <person name="Prokchorchik M."/>
            <person name="Lee Y."/>
            <person name="Seo J."/>
            <person name="Cho J.-H."/>
            <person name="Park Y.-E."/>
            <person name="Jang D.-C."/>
            <person name="Im J.-S."/>
            <person name="Choi J.-G."/>
            <person name="Park H.-J."/>
            <person name="Lee G.-B."/>
            <person name="Lee Y.-G."/>
            <person name="Hong S.-Y."/>
            <person name="Cho K."/>
            <person name="Sohn K.H."/>
        </authorList>
    </citation>
    <scope>NUCLEOTIDE SEQUENCE</scope>
    <source>
        <strain evidence="9">KR_1_A1</strain>
    </source>
</reference>
<dbReference type="InterPro" id="IPR008145">
    <property type="entry name" value="GK/Ca_channel_bsu"/>
</dbReference>
<dbReference type="GO" id="GO:0004385">
    <property type="term" value="F:GMP kinase activity"/>
    <property type="evidence" value="ECO:0007669"/>
    <property type="project" value="UniProtKB-EC"/>
</dbReference>
<sequence>MPVAIRLIILNVVHIVFRIQPLLVTHEIMSVEQETKALESLSFEELSLLNERKEALKKEHTAYVDEHPEIKTLLSGFMSALLLEKPQNVVAFAVEHFSAFKPPHTELEPIVIAGPSGVGKGTLINLLLEKFPNTFGFSVSHTTRGPREGEVDGVAYHFTAKDKVLKEIEAGLFLEHAEVHGNVYGTSKRAVQDVQEKGKICILDIDIQGVQQVKKSGIPAKYLFIAPPSMEELETRLRGRATETEDKIQLRVKNAAGELAYGQQPGVFDAILVNQVVDDSFRELVETLKQWYPTVELK</sequence>
<feature type="signal peptide" evidence="7">
    <location>
        <begin position="1"/>
        <end position="18"/>
    </location>
</feature>
<evidence type="ECO:0000256" key="5">
    <source>
        <dbReference type="ARBA" id="ARBA00022777"/>
    </source>
</evidence>
<dbReference type="Proteomes" id="UP000602510">
    <property type="component" value="Unassembled WGS sequence"/>
</dbReference>
<dbReference type="CDD" id="cd00071">
    <property type="entry name" value="GMPK"/>
    <property type="match status" value="1"/>
</dbReference>
<dbReference type="Pfam" id="PF00625">
    <property type="entry name" value="Guanylate_kin"/>
    <property type="match status" value="1"/>
</dbReference>
<keyword evidence="3" id="KW-0808">Transferase</keyword>
<dbReference type="EMBL" id="WSZM01000015">
    <property type="protein sequence ID" value="KAF4046515.1"/>
    <property type="molecule type" value="Genomic_DNA"/>
</dbReference>
<dbReference type="EC" id="2.7.4.8" evidence="2"/>
<dbReference type="InterPro" id="IPR020590">
    <property type="entry name" value="Guanylate_kinase_CS"/>
</dbReference>
<keyword evidence="10" id="KW-1185">Reference proteome</keyword>
<dbReference type="InterPro" id="IPR047501">
    <property type="entry name" value="DD_CATIP"/>
</dbReference>
<comment type="caution">
    <text evidence="9">The sequence shown here is derived from an EMBL/GenBank/DDBJ whole genome shotgun (WGS) entry which is preliminary data.</text>
</comment>
<keyword evidence="4" id="KW-0547">Nucleotide-binding</keyword>
<keyword evidence="7" id="KW-0732">Signal</keyword>
<keyword evidence="5 9" id="KW-0418">Kinase</keyword>
<evidence type="ECO:0000313" key="9">
    <source>
        <dbReference type="EMBL" id="KAF4046515.1"/>
    </source>
</evidence>
<dbReference type="AlphaFoldDB" id="A0A833TGN4"/>
<dbReference type="PROSITE" id="PS00856">
    <property type="entry name" value="GUANYLATE_KINASE_1"/>
    <property type="match status" value="1"/>
</dbReference>
<evidence type="ECO:0000313" key="10">
    <source>
        <dbReference type="Proteomes" id="UP000602510"/>
    </source>
</evidence>
<protein>
    <recommendedName>
        <fullName evidence="2">guanylate kinase</fullName>
        <ecNumber evidence="2">2.7.4.8</ecNumber>
    </recommendedName>
</protein>
<dbReference type="SUPFAM" id="SSF47391">
    <property type="entry name" value="Dimerization-anchoring domain of cAMP-dependent PK regulatory subunit"/>
    <property type="match status" value="1"/>
</dbReference>
<feature type="chain" id="PRO_5032986806" description="guanylate kinase" evidence="7">
    <location>
        <begin position="19"/>
        <end position="298"/>
    </location>
</feature>
<gene>
    <name evidence="9" type="ORF">GN244_ATG00904</name>
</gene>
<evidence type="ECO:0000259" key="8">
    <source>
        <dbReference type="PROSITE" id="PS50052"/>
    </source>
</evidence>